<keyword evidence="12" id="KW-1185">Reference proteome</keyword>
<dbReference type="Gene3D" id="2.40.50.140">
    <property type="entry name" value="Nucleic acid-binding proteins"/>
    <property type="match status" value="1"/>
</dbReference>
<dbReference type="InterPro" id="IPR011545">
    <property type="entry name" value="DEAD/DEAH_box_helicase_dom"/>
</dbReference>
<accession>A0ABW0GKM2</accession>
<dbReference type="SUPFAM" id="SSF50249">
    <property type="entry name" value="Nucleic acid-binding proteins"/>
    <property type="match status" value="1"/>
</dbReference>
<dbReference type="PROSITE" id="PS51192">
    <property type="entry name" value="HELICASE_ATP_BIND_1"/>
    <property type="match status" value="1"/>
</dbReference>
<comment type="caution">
    <text evidence="11">The sequence shown here is derived from an EMBL/GenBank/DDBJ whole genome shotgun (WGS) entry which is preliminary data.</text>
</comment>
<keyword evidence="6" id="KW-0238">DNA-binding</keyword>
<dbReference type="PROSITE" id="PS51194">
    <property type="entry name" value="HELICASE_CTER"/>
    <property type="match status" value="1"/>
</dbReference>
<keyword evidence="1" id="KW-0547">Nucleotide-binding</keyword>
<dbReference type="Proteomes" id="UP001596122">
    <property type="component" value="Unassembled WGS sequence"/>
</dbReference>
<gene>
    <name evidence="11" type="ORF">ACFPJ6_06465</name>
</gene>
<dbReference type="RefSeq" id="WP_340268281.1">
    <property type="nucleotide sequence ID" value="NZ_JBBEOG010000002.1"/>
</dbReference>
<dbReference type="Pfam" id="PF00270">
    <property type="entry name" value="DEAD"/>
    <property type="match status" value="1"/>
</dbReference>
<evidence type="ECO:0000256" key="2">
    <source>
        <dbReference type="ARBA" id="ARBA00022763"/>
    </source>
</evidence>
<sequence length="756" mass="80604">MSASAAPGPPRSRLDTPLSRELGKKAADRLETLGLRSVADLLEHYPRRWTRRGDLTSFDGLREGEHVTVQATVAKASTRAMRHRRGTITEIVVRDGAGREIDLVFFNQSWRKEQLAAGTVGFFSGKVSRRARRLQLLQPDLLLGRGAAGAADGEADAFAAAFAGGLAPVYPASARAQTWHIGKAVGQVLDTLRDEDVPDPVPADVRARHGLLPRAAAVRAIHRPADEAERDAGERTLRFTEAYVLQAGLLRARARARLVPATRYGRHADDLLARFDAALPFPLTAGQERVGHDLEAELSSGTPMQRLLQGDVGSGKTLVALRAMLTVVGAGGQAALLAPTEVLAAQHHRSLTALLGPLGRAGTLDGDPDGTRVTLLTGSMPVAARRKALLEIVTGEAGIVVGTHALLSETVEFADLGIVVVDEQHRFGVEQRDTLRARGVSVHVLVMTATPIPRTVAMTVFGDLDTSVLDELPAGRQPVATHVVAVADHPAWIERVWARVREEVDEGRQAFVVCQRIGADGGVEDGDQEPAVAERGERAERDENDEDDAPRPPAAAAVDVHEALQAEPALAGLRIGLLHGRMSSEDKDAVMTAVLAGEVDVLVATTVVEVGVDVPNASVMVVLDADRFGVSQLHQLRGRIGRGGHAGVCLLVTGLPAPSDGRERLDAVASTTDGFALARFDLQARREGDVLGSAQSGARSSLRLLRVVDDVDVITTAREEVAALLVEDPELDRHPELREAVDIALAGGREEWLARG</sequence>
<name>A0ABW0GKM2_9MICO</name>
<dbReference type="InterPro" id="IPR012340">
    <property type="entry name" value="NA-bd_OB-fold"/>
</dbReference>
<evidence type="ECO:0000256" key="4">
    <source>
        <dbReference type="ARBA" id="ARBA00022806"/>
    </source>
</evidence>
<dbReference type="InterPro" id="IPR027417">
    <property type="entry name" value="P-loop_NTPase"/>
</dbReference>
<dbReference type="Pfam" id="PF17191">
    <property type="entry name" value="RecG_wedge"/>
    <property type="match status" value="1"/>
</dbReference>
<dbReference type="GO" id="GO:0004386">
    <property type="term" value="F:helicase activity"/>
    <property type="evidence" value="ECO:0007669"/>
    <property type="project" value="UniProtKB-KW"/>
</dbReference>
<dbReference type="CDD" id="cd04488">
    <property type="entry name" value="RecG_wedge_OBF"/>
    <property type="match status" value="1"/>
</dbReference>
<feature type="region of interest" description="Disordered" evidence="8">
    <location>
        <begin position="521"/>
        <end position="555"/>
    </location>
</feature>
<dbReference type="InterPro" id="IPR033454">
    <property type="entry name" value="RecG_wedge"/>
</dbReference>
<dbReference type="Pfam" id="PF00271">
    <property type="entry name" value="Helicase_C"/>
    <property type="match status" value="1"/>
</dbReference>
<evidence type="ECO:0000256" key="6">
    <source>
        <dbReference type="ARBA" id="ARBA00023125"/>
    </source>
</evidence>
<evidence type="ECO:0000256" key="5">
    <source>
        <dbReference type="ARBA" id="ARBA00022840"/>
    </source>
</evidence>
<reference evidence="12" key="1">
    <citation type="journal article" date="2019" name="Int. J. Syst. Evol. Microbiol.">
        <title>The Global Catalogue of Microorganisms (GCM) 10K type strain sequencing project: providing services to taxonomists for standard genome sequencing and annotation.</title>
        <authorList>
            <consortium name="The Broad Institute Genomics Platform"/>
            <consortium name="The Broad Institute Genome Sequencing Center for Infectious Disease"/>
            <person name="Wu L."/>
            <person name="Ma J."/>
        </authorList>
    </citation>
    <scope>NUCLEOTIDE SEQUENCE [LARGE SCALE GENOMIC DNA]</scope>
    <source>
        <strain evidence="12">CCUG 43114</strain>
    </source>
</reference>
<dbReference type="PANTHER" id="PTHR47964:SF1">
    <property type="entry name" value="ATP-DEPENDENT DNA HELICASE HOMOLOG RECG, CHLOROPLASTIC"/>
    <property type="match status" value="1"/>
</dbReference>
<evidence type="ECO:0000259" key="9">
    <source>
        <dbReference type="PROSITE" id="PS51192"/>
    </source>
</evidence>
<dbReference type="InterPro" id="IPR014001">
    <property type="entry name" value="Helicase_ATP-bd"/>
</dbReference>
<evidence type="ECO:0000256" key="7">
    <source>
        <dbReference type="ARBA" id="ARBA00023204"/>
    </source>
</evidence>
<evidence type="ECO:0000256" key="1">
    <source>
        <dbReference type="ARBA" id="ARBA00022741"/>
    </source>
</evidence>
<keyword evidence="3" id="KW-0378">Hydrolase</keyword>
<evidence type="ECO:0000259" key="10">
    <source>
        <dbReference type="PROSITE" id="PS51194"/>
    </source>
</evidence>
<evidence type="ECO:0000256" key="3">
    <source>
        <dbReference type="ARBA" id="ARBA00022801"/>
    </source>
</evidence>
<feature type="domain" description="Helicase ATP-binding" evidence="9">
    <location>
        <begin position="297"/>
        <end position="469"/>
    </location>
</feature>
<evidence type="ECO:0000313" key="12">
    <source>
        <dbReference type="Proteomes" id="UP001596122"/>
    </source>
</evidence>
<evidence type="ECO:0000256" key="8">
    <source>
        <dbReference type="SAM" id="MobiDB-lite"/>
    </source>
</evidence>
<keyword evidence="5" id="KW-0067">ATP-binding</keyword>
<dbReference type="CDD" id="cd17992">
    <property type="entry name" value="DEXHc_RecG"/>
    <property type="match status" value="1"/>
</dbReference>
<proteinExistence type="predicted"/>
<feature type="domain" description="Helicase C-terminal" evidence="10">
    <location>
        <begin position="492"/>
        <end position="688"/>
    </location>
</feature>
<keyword evidence="2" id="KW-0227">DNA damage</keyword>
<protein>
    <submittedName>
        <fullName evidence="11">ATP-dependent DNA helicase RecG</fullName>
    </submittedName>
</protein>
<dbReference type="InterPro" id="IPR047112">
    <property type="entry name" value="RecG/Mfd"/>
</dbReference>
<dbReference type="SMART" id="SM00487">
    <property type="entry name" value="DEXDc"/>
    <property type="match status" value="1"/>
</dbReference>
<feature type="compositionally biased region" description="Basic and acidic residues" evidence="8">
    <location>
        <begin position="532"/>
        <end position="541"/>
    </location>
</feature>
<dbReference type="InterPro" id="IPR001650">
    <property type="entry name" value="Helicase_C-like"/>
</dbReference>
<dbReference type="SMART" id="SM00490">
    <property type="entry name" value="HELICc"/>
    <property type="match status" value="1"/>
</dbReference>
<dbReference type="PANTHER" id="PTHR47964">
    <property type="entry name" value="ATP-DEPENDENT DNA HELICASE HOMOLOG RECG, CHLOROPLASTIC"/>
    <property type="match status" value="1"/>
</dbReference>
<organism evidence="11 12">
    <name type="scientific">Aquipuribacter nitratireducens</name>
    <dbReference type="NCBI Taxonomy" id="650104"/>
    <lineage>
        <taxon>Bacteria</taxon>
        <taxon>Bacillati</taxon>
        <taxon>Actinomycetota</taxon>
        <taxon>Actinomycetes</taxon>
        <taxon>Micrococcales</taxon>
        <taxon>Intrasporangiaceae</taxon>
        <taxon>Aquipuribacter</taxon>
    </lineage>
</organism>
<dbReference type="SUPFAM" id="SSF52540">
    <property type="entry name" value="P-loop containing nucleoside triphosphate hydrolases"/>
    <property type="match status" value="2"/>
</dbReference>
<dbReference type="Gene3D" id="3.40.50.300">
    <property type="entry name" value="P-loop containing nucleotide triphosphate hydrolases"/>
    <property type="match status" value="2"/>
</dbReference>
<keyword evidence="7" id="KW-0234">DNA repair</keyword>
<dbReference type="EMBL" id="JBHSLD010000007">
    <property type="protein sequence ID" value="MFC5380428.1"/>
    <property type="molecule type" value="Genomic_DNA"/>
</dbReference>
<feature type="region of interest" description="Disordered" evidence="8">
    <location>
        <begin position="1"/>
        <end position="21"/>
    </location>
</feature>
<evidence type="ECO:0000313" key="11">
    <source>
        <dbReference type="EMBL" id="MFC5380428.1"/>
    </source>
</evidence>
<keyword evidence="4 11" id="KW-0347">Helicase</keyword>